<dbReference type="Gene3D" id="1.10.10.60">
    <property type="entry name" value="Homeodomain-like"/>
    <property type="match status" value="1"/>
</dbReference>
<dbReference type="InterPro" id="IPR050204">
    <property type="entry name" value="AraC_XylS_family_regulators"/>
</dbReference>
<evidence type="ECO:0000256" key="1">
    <source>
        <dbReference type="ARBA" id="ARBA00023015"/>
    </source>
</evidence>
<dbReference type="GO" id="GO:0043565">
    <property type="term" value="F:sequence-specific DNA binding"/>
    <property type="evidence" value="ECO:0007669"/>
    <property type="project" value="InterPro"/>
</dbReference>
<dbReference type="GO" id="GO:0003700">
    <property type="term" value="F:DNA-binding transcription factor activity"/>
    <property type="evidence" value="ECO:0007669"/>
    <property type="project" value="InterPro"/>
</dbReference>
<name>A0A918PTC3_9ACTN</name>
<evidence type="ECO:0000256" key="3">
    <source>
        <dbReference type="ARBA" id="ARBA00023163"/>
    </source>
</evidence>
<dbReference type="PANTHER" id="PTHR46796:SF12">
    <property type="entry name" value="HTH-TYPE DNA-BINDING TRANSCRIPTIONAL ACTIVATOR EUTR"/>
    <property type="match status" value="1"/>
</dbReference>
<reference evidence="5" key="1">
    <citation type="journal article" date="2014" name="Int. J. Syst. Evol. Microbiol.">
        <title>Complete genome sequence of Corynebacterium casei LMG S-19264T (=DSM 44701T), isolated from a smear-ripened cheese.</title>
        <authorList>
            <consortium name="US DOE Joint Genome Institute (JGI-PGF)"/>
            <person name="Walter F."/>
            <person name="Albersmeier A."/>
            <person name="Kalinowski J."/>
            <person name="Ruckert C."/>
        </authorList>
    </citation>
    <scope>NUCLEOTIDE SEQUENCE</scope>
    <source>
        <strain evidence="5">JCM 4815</strain>
    </source>
</reference>
<dbReference type="PROSITE" id="PS01124">
    <property type="entry name" value="HTH_ARAC_FAMILY_2"/>
    <property type="match status" value="1"/>
</dbReference>
<evidence type="ECO:0000256" key="2">
    <source>
        <dbReference type="ARBA" id="ARBA00023125"/>
    </source>
</evidence>
<dbReference type="EMBL" id="BMVW01000010">
    <property type="protein sequence ID" value="GGZ22539.1"/>
    <property type="molecule type" value="Genomic_DNA"/>
</dbReference>
<organism evidence="5 6">
    <name type="scientific">Streptomyces poonensis</name>
    <dbReference type="NCBI Taxonomy" id="68255"/>
    <lineage>
        <taxon>Bacteria</taxon>
        <taxon>Bacillati</taxon>
        <taxon>Actinomycetota</taxon>
        <taxon>Actinomycetes</taxon>
        <taxon>Kitasatosporales</taxon>
        <taxon>Streptomycetaceae</taxon>
        <taxon>Streptomyces</taxon>
    </lineage>
</organism>
<proteinExistence type="predicted"/>
<dbReference type="AlphaFoldDB" id="A0A918PTC3"/>
<dbReference type="RefSeq" id="WP_189862453.1">
    <property type="nucleotide sequence ID" value="NZ_BMVW01000010.1"/>
</dbReference>
<gene>
    <name evidence="5" type="ORF">GCM10010365_48470</name>
</gene>
<reference evidence="5" key="2">
    <citation type="submission" date="2020-09" db="EMBL/GenBank/DDBJ databases">
        <authorList>
            <person name="Sun Q."/>
            <person name="Ohkuma M."/>
        </authorList>
    </citation>
    <scope>NUCLEOTIDE SEQUENCE</scope>
    <source>
        <strain evidence="5">JCM 4815</strain>
    </source>
</reference>
<evidence type="ECO:0000259" key="4">
    <source>
        <dbReference type="PROSITE" id="PS01124"/>
    </source>
</evidence>
<dbReference type="InterPro" id="IPR018060">
    <property type="entry name" value="HTH_AraC"/>
</dbReference>
<dbReference type="Pfam" id="PF12833">
    <property type="entry name" value="HTH_18"/>
    <property type="match status" value="1"/>
</dbReference>
<evidence type="ECO:0000313" key="6">
    <source>
        <dbReference type="Proteomes" id="UP000622166"/>
    </source>
</evidence>
<keyword evidence="2" id="KW-0238">DNA-binding</keyword>
<dbReference type="InterPro" id="IPR009057">
    <property type="entry name" value="Homeodomain-like_sf"/>
</dbReference>
<sequence>MPVILDSTDPDVTGEAVSRLYARVRVIDRDGRHRVRLTQDSIGPVTLHWFDYHCDVDFVMDPLTGVVLLSATRGALSRLRLGGYEGRVDAGQVVCFPPGLPSAGQVDHLTHDCVILPPALLDKVAAAAPGRTPQPIRLTGCLPVAPAGGRFLRQTIAYLRDAVHADPRLYEEPLIASTASQLLAATVLAVFPSTVLTEPTIDDRNDAHPATLRRALSYIEDHADEDISVADIAAAARISVRTVQYAFRRHLDTTPMRHLRRVRLAQAHGDLLAADPTTGVTVTAVAGRWGFFHSGQFAAAYRRAYGCPPHRTLRQESP</sequence>
<accession>A0A918PTC3</accession>
<protein>
    <recommendedName>
        <fullName evidence="4">HTH araC/xylS-type domain-containing protein</fullName>
    </recommendedName>
</protein>
<keyword evidence="6" id="KW-1185">Reference proteome</keyword>
<keyword evidence="1" id="KW-0805">Transcription regulation</keyword>
<dbReference type="Pfam" id="PF14525">
    <property type="entry name" value="AraC_binding_2"/>
    <property type="match status" value="1"/>
</dbReference>
<keyword evidence="3" id="KW-0804">Transcription</keyword>
<feature type="domain" description="HTH araC/xylS-type" evidence="4">
    <location>
        <begin position="213"/>
        <end position="315"/>
    </location>
</feature>
<dbReference type="Proteomes" id="UP000622166">
    <property type="component" value="Unassembled WGS sequence"/>
</dbReference>
<dbReference type="SUPFAM" id="SSF46689">
    <property type="entry name" value="Homeodomain-like"/>
    <property type="match status" value="2"/>
</dbReference>
<dbReference type="SMART" id="SM00342">
    <property type="entry name" value="HTH_ARAC"/>
    <property type="match status" value="1"/>
</dbReference>
<dbReference type="InterPro" id="IPR035418">
    <property type="entry name" value="AraC-bd_2"/>
</dbReference>
<comment type="caution">
    <text evidence="5">The sequence shown here is derived from an EMBL/GenBank/DDBJ whole genome shotgun (WGS) entry which is preliminary data.</text>
</comment>
<dbReference type="PANTHER" id="PTHR46796">
    <property type="entry name" value="HTH-TYPE TRANSCRIPTIONAL ACTIVATOR RHAS-RELATED"/>
    <property type="match status" value="1"/>
</dbReference>
<evidence type="ECO:0000313" key="5">
    <source>
        <dbReference type="EMBL" id="GGZ22539.1"/>
    </source>
</evidence>